<keyword evidence="1" id="KW-0732">Signal</keyword>
<evidence type="ECO:0000313" key="3">
    <source>
        <dbReference type="Proteomes" id="UP000215559"/>
    </source>
</evidence>
<dbReference type="Pfam" id="PF20230">
    <property type="entry name" value="DUF6588"/>
    <property type="match status" value="1"/>
</dbReference>
<dbReference type="InterPro" id="IPR046495">
    <property type="entry name" value="DUF6588"/>
</dbReference>
<name>A0A235BTJ6_UNCW3</name>
<protein>
    <recommendedName>
        <fullName evidence="4">Outer membrane protein beta-barrel domain-containing protein</fullName>
    </recommendedName>
</protein>
<dbReference type="Proteomes" id="UP000215559">
    <property type="component" value="Unassembled WGS sequence"/>
</dbReference>
<gene>
    <name evidence="2" type="ORF">CH330_05950</name>
</gene>
<proteinExistence type="predicted"/>
<sequence>MKKSALVLCLFALGLTAFGSSPTELIKGINKELVEGYTTPLVESYGVAMGTGLFYSAHAHKFLGFDIGARLMFIQIPTSAKTFDARVMACSANTKYHRIDTFYVNLKNAATIFGPNHPDSSYIPDNAVGIPPFLPGGLGLSFVPFLVPQASLGLPIPGMELLVRYVPWPFEGNTVQFLGVGLKEEITAFSGIDLPFNLAVQGFYQTLGIGDVINSTNYGGNIHISKSFVAIAPYAGIGFENTDMKFDYEFQYENPVGYDTVNQRIKTEHKTESVKLNIKSGWNFRGTIGAALKFGPVLTNIDYNRNFSTGYNAINFGLSFSLR</sequence>
<feature type="signal peptide" evidence="1">
    <location>
        <begin position="1"/>
        <end position="19"/>
    </location>
</feature>
<accession>A0A235BTJ6</accession>
<evidence type="ECO:0008006" key="4">
    <source>
        <dbReference type="Google" id="ProtNLM"/>
    </source>
</evidence>
<evidence type="ECO:0000313" key="2">
    <source>
        <dbReference type="EMBL" id="OYD15349.1"/>
    </source>
</evidence>
<comment type="caution">
    <text evidence="2">The sequence shown here is derived from an EMBL/GenBank/DDBJ whole genome shotgun (WGS) entry which is preliminary data.</text>
</comment>
<dbReference type="EMBL" id="NOZP01000109">
    <property type="protein sequence ID" value="OYD15349.1"/>
    <property type="molecule type" value="Genomic_DNA"/>
</dbReference>
<dbReference type="AlphaFoldDB" id="A0A235BTJ6"/>
<reference evidence="2 3" key="1">
    <citation type="submission" date="2017-07" db="EMBL/GenBank/DDBJ databases">
        <title>Recovery of genomes from metagenomes via a dereplication, aggregation, and scoring strategy.</title>
        <authorList>
            <person name="Sieber C.M."/>
            <person name="Probst A.J."/>
            <person name="Sharrar A."/>
            <person name="Thomas B.C."/>
            <person name="Hess M."/>
            <person name="Tringe S.G."/>
            <person name="Banfield J.F."/>
        </authorList>
    </citation>
    <scope>NUCLEOTIDE SEQUENCE [LARGE SCALE GENOMIC DNA]</scope>
    <source>
        <strain evidence="2">JGI_Cruoil_03_51_56</strain>
    </source>
</reference>
<organism evidence="2 3">
    <name type="scientific">candidate division WOR-3 bacterium JGI_Cruoil_03_51_56</name>
    <dbReference type="NCBI Taxonomy" id="1973747"/>
    <lineage>
        <taxon>Bacteria</taxon>
        <taxon>Bacteria division WOR-3</taxon>
    </lineage>
</organism>
<evidence type="ECO:0000256" key="1">
    <source>
        <dbReference type="SAM" id="SignalP"/>
    </source>
</evidence>
<feature type="chain" id="PRO_5012240750" description="Outer membrane protein beta-barrel domain-containing protein" evidence="1">
    <location>
        <begin position="20"/>
        <end position="323"/>
    </location>
</feature>